<gene>
    <name evidence="2" type="ORF">NGM29_05655</name>
</gene>
<dbReference type="AlphaFoldDB" id="A0A9E7ND45"/>
<dbReference type="PANTHER" id="PTHR35610:SF3">
    <property type="entry name" value="PROTEASOME ASSEMBLY CHAPERONE FAMILY PROTEIN"/>
    <property type="match status" value="1"/>
</dbReference>
<dbReference type="SUPFAM" id="SSF159659">
    <property type="entry name" value="Cgl1923-like"/>
    <property type="match status" value="1"/>
</dbReference>
<dbReference type="Pfam" id="PF09754">
    <property type="entry name" value="PAC2"/>
    <property type="match status" value="1"/>
</dbReference>
<dbReference type="Proteomes" id="UP001056855">
    <property type="component" value="Chromosome"/>
</dbReference>
<dbReference type="Gene3D" id="3.40.50.10900">
    <property type="entry name" value="PAC-like subunit"/>
    <property type="match status" value="1"/>
</dbReference>
<sequence>MPSEPSFKVTSSADVSPSETLVIGVSTVGLAGLTAVDHLIKNNNSTEFGHILTRNVPDITPFEEGEPRLPLRLYDLPDLDLSVLVGELFIPTWAVDSFVEALLEWASSAGIGEITVLHGVPFPHGPDEHDVFYVAPTSYRTKQLENTDIKPLKGGYLDGIASELITSNLTGEAPPTGALITPTHPPGPDFDSALLFLEALQRIYEFTIDEEELRRRADEVKQYYQELANQMERFGSGERPSGGYDFPEDRMFM</sequence>
<dbReference type="RefSeq" id="WP_254159461.1">
    <property type="nucleotide sequence ID" value="NZ_CP100355.1"/>
</dbReference>
<dbReference type="InterPro" id="IPR019151">
    <property type="entry name" value="Proteasome_assmbl_chaperone_2"/>
</dbReference>
<protein>
    <submittedName>
        <fullName evidence="2">PAC2 family protein</fullName>
    </submittedName>
</protein>
<keyword evidence="3" id="KW-1185">Reference proteome</keyword>
<dbReference type="EMBL" id="CP100355">
    <property type="protein sequence ID" value="UTF54755.1"/>
    <property type="molecule type" value="Genomic_DNA"/>
</dbReference>
<organism evidence="2 3">
    <name type="scientific">Natronosalvus rutilus</name>
    <dbReference type="NCBI Taxonomy" id="2953753"/>
    <lineage>
        <taxon>Archaea</taxon>
        <taxon>Methanobacteriati</taxon>
        <taxon>Methanobacteriota</taxon>
        <taxon>Stenosarchaea group</taxon>
        <taxon>Halobacteria</taxon>
        <taxon>Halobacteriales</taxon>
        <taxon>Natrialbaceae</taxon>
        <taxon>Natronosalvus</taxon>
    </lineage>
</organism>
<evidence type="ECO:0000256" key="1">
    <source>
        <dbReference type="SAM" id="MobiDB-lite"/>
    </source>
</evidence>
<name>A0A9E7ND45_9EURY</name>
<evidence type="ECO:0000313" key="2">
    <source>
        <dbReference type="EMBL" id="UTF54755.1"/>
    </source>
</evidence>
<dbReference type="InterPro" id="IPR038389">
    <property type="entry name" value="PSMG2_sf"/>
</dbReference>
<reference evidence="2" key="1">
    <citation type="submission" date="2022-06" db="EMBL/GenBank/DDBJ databases">
        <title>Diverse halophilic archaea isolated from saline environments.</title>
        <authorList>
            <person name="Cui H.-L."/>
        </authorList>
    </citation>
    <scope>NUCLEOTIDE SEQUENCE</scope>
    <source>
        <strain evidence="2">WLHS1</strain>
    </source>
</reference>
<accession>A0A9E7ND45</accession>
<evidence type="ECO:0000313" key="3">
    <source>
        <dbReference type="Proteomes" id="UP001056855"/>
    </source>
</evidence>
<dbReference type="PANTHER" id="PTHR35610">
    <property type="entry name" value="3-ISOPROPYLMALATE DEHYDRATASE-RELATED"/>
    <property type="match status" value="1"/>
</dbReference>
<dbReference type="KEGG" id="sawl:NGM29_05655"/>
<feature type="region of interest" description="Disordered" evidence="1">
    <location>
        <begin position="234"/>
        <end position="253"/>
    </location>
</feature>
<proteinExistence type="predicted"/>
<dbReference type="GeneID" id="73289511"/>